<organism evidence="1 2">
    <name type="scientific">Chryseobacterium mucoviscidosis</name>
    <dbReference type="NCBI Taxonomy" id="1945581"/>
    <lineage>
        <taxon>Bacteria</taxon>
        <taxon>Pseudomonadati</taxon>
        <taxon>Bacteroidota</taxon>
        <taxon>Flavobacteriia</taxon>
        <taxon>Flavobacteriales</taxon>
        <taxon>Weeksellaceae</taxon>
        <taxon>Chryseobacterium group</taxon>
        <taxon>Chryseobacterium</taxon>
    </lineage>
</organism>
<gene>
    <name evidence="1" type="ORF">B0E34_08260</name>
</gene>
<dbReference type="RefSeq" id="WP_087708589.1">
    <property type="nucleotide sequence ID" value="NZ_MVAG01000108.1"/>
</dbReference>
<dbReference type="EMBL" id="MVAG01000108">
    <property type="protein sequence ID" value="OVE58163.1"/>
    <property type="molecule type" value="Genomic_DNA"/>
</dbReference>
<evidence type="ECO:0000313" key="2">
    <source>
        <dbReference type="Proteomes" id="UP000196355"/>
    </source>
</evidence>
<protein>
    <submittedName>
        <fullName evidence="1">Uncharacterized protein</fullName>
    </submittedName>
</protein>
<accession>A0A202C2X2</accession>
<evidence type="ECO:0000313" key="1">
    <source>
        <dbReference type="EMBL" id="OVE58163.1"/>
    </source>
</evidence>
<sequence length="94" mass="11040">MKKTLSLLFSLSITFLLCPKIELKKVIDCSQIFKGKIAGNPVTMQLIYDGIIDYHQYQHFVKGWYYYDKYKKKIPLTGVYDLANLHLYNFGSQH</sequence>
<name>A0A202C2X2_9FLAO</name>
<dbReference type="Proteomes" id="UP000196355">
    <property type="component" value="Unassembled WGS sequence"/>
</dbReference>
<reference evidence="2" key="1">
    <citation type="submission" date="2017-02" db="EMBL/GenBank/DDBJ databases">
        <authorList>
            <person name="Tetz G."/>
            <person name="Tetz V."/>
        </authorList>
    </citation>
    <scope>NUCLEOTIDE SEQUENCE [LARGE SCALE GENOMIC DNA]</scope>
    <source>
        <strain evidence="2">VT16-26</strain>
    </source>
</reference>
<dbReference type="AlphaFoldDB" id="A0A202C2X2"/>
<proteinExistence type="predicted"/>
<comment type="caution">
    <text evidence="1">The sequence shown here is derived from an EMBL/GenBank/DDBJ whole genome shotgun (WGS) entry which is preliminary data.</text>
</comment>
<keyword evidence="2" id="KW-1185">Reference proteome</keyword>